<feature type="transmembrane region" description="Helical" evidence="1">
    <location>
        <begin position="37"/>
        <end position="61"/>
    </location>
</feature>
<gene>
    <name evidence="2" type="ORF">BcepSaruman_408</name>
</gene>
<reference evidence="2 3" key="1">
    <citation type="submission" date="2019-02" db="EMBL/GenBank/DDBJ databases">
        <title>Complete genome sequence of Burkholderia cenocepacia phage BcepSaruman.</title>
        <authorList>
            <person name="Park K."/>
            <person name="Liu M."/>
            <person name="Gill J."/>
        </authorList>
    </citation>
    <scope>NUCLEOTIDE SEQUENCE [LARGE SCALE GENOMIC DNA]</scope>
</reference>
<evidence type="ECO:0000256" key="1">
    <source>
        <dbReference type="SAM" id="Phobius"/>
    </source>
</evidence>
<proteinExistence type="predicted"/>
<sequence>MSADDTILFLVAACCAVMILMLTFMKVRGVFHDAEDNATATGIIVGIGIPCVLYFLFHLVIK</sequence>
<evidence type="ECO:0000313" key="3">
    <source>
        <dbReference type="Proteomes" id="UP000296455"/>
    </source>
</evidence>
<accession>A0A4D5ZD97</accession>
<organism evidence="2 3">
    <name type="scientific">Burkholderia phage BcepSaruman</name>
    <dbReference type="NCBI Taxonomy" id="2530032"/>
    <lineage>
        <taxon>Viruses</taxon>
        <taxon>Duplodnaviria</taxon>
        <taxon>Heunggongvirae</taxon>
        <taxon>Uroviricota</taxon>
        <taxon>Caudoviricetes</taxon>
        <taxon>Sarumanvirus</taxon>
        <taxon>Sarumanvirus bcepsaruman</taxon>
    </lineage>
</organism>
<dbReference type="Proteomes" id="UP000296455">
    <property type="component" value="Segment"/>
</dbReference>
<dbReference type="EMBL" id="MK552140">
    <property type="protein sequence ID" value="QBX06821.1"/>
    <property type="molecule type" value="Genomic_DNA"/>
</dbReference>
<keyword evidence="1" id="KW-0812">Transmembrane</keyword>
<keyword evidence="3" id="KW-1185">Reference proteome</keyword>
<evidence type="ECO:0000313" key="2">
    <source>
        <dbReference type="EMBL" id="QBX06821.1"/>
    </source>
</evidence>
<protein>
    <submittedName>
        <fullName evidence="2">Uncharacterized protein</fullName>
    </submittedName>
</protein>
<keyword evidence="1" id="KW-1133">Transmembrane helix</keyword>
<name>A0A4D5ZD97_9CAUD</name>
<keyword evidence="1" id="KW-0472">Membrane</keyword>
<feature type="transmembrane region" description="Helical" evidence="1">
    <location>
        <begin position="6"/>
        <end position="25"/>
    </location>
</feature>